<name>A0A9P3PXU5_LYOSH</name>
<gene>
    <name evidence="2" type="ORF">LshimejAT787_1901000</name>
</gene>
<comment type="caution">
    <text evidence="2">The sequence shown here is derived from an EMBL/GenBank/DDBJ whole genome shotgun (WGS) entry which is preliminary data.</text>
</comment>
<dbReference type="AlphaFoldDB" id="A0A9P3PXU5"/>
<accession>A0A9P3PXU5</accession>
<feature type="region of interest" description="Disordered" evidence="1">
    <location>
        <begin position="334"/>
        <end position="357"/>
    </location>
</feature>
<sequence>MLWAEQSEADDNTEQLRASWINFGDAEWNEHRPCRATKIGVKPHQEYSATSRIARPLPQRCAIRRESPPDGWTQTWTPTIGAMYCPARSNGASHRKKEIPVHTANRATLSTAEIYGILCPQIDGEETVQAGVTREAPTFPFPRNTRPGLEELNGYTAIRRSLAACITDFREARERTYSRGSQPIALDNFMAIVSLRFPTYGATNISVPATELSVTFDFPFRLRHGKEAATAMLSTPASRPSDRVPSNPGIGRISVSQSPPDWGQDYQKLTFPVEFRRGDRAVGITCALLEERKESSSAPCDAAEMSVAHGPYSTQSRIFEMAAWNATWSATTRPSVSHGELSKSKVTGRTEVGSGCL</sequence>
<evidence type="ECO:0000313" key="3">
    <source>
        <dbReference type="Proteomes" id="UP001063166"/>
    </source>
</evidence>
<dbReference type="Proteomes" id="UP001063166">
    <property type="component" value="Unassembled WGS sequence"/>
</dbReference>
<keyword evidence="3" id="KW-1185">Reference proteome</keyword>
<evidence type="ECO:0000256" key="1">
    <source>
        <dbReference type="SAM" id="MobiDB-lite"/>
    </source>
</evidence>
<protein>
    <submittedName>
        <fullName evidence="2">Uncharacterized protein</fullName>
    </submittedName>
</protein>
<feature type="region of interest" description="Disordered" evidence="1">
    <location>
        <begin position="232"/>
        <end position="257"/>
    </location>
</feature>
<evidence type="ECO:0000313" key="2">
    <source>
        <dbReference type="EMBL" id="GLB45022.1"/>
    </source>
</evidence>
<organism evidence="2 3">
    <name type="scientific">Lyophyllum shimeji</name>
    <name type="common">Hon-shimeji</name>
    <name type="synonym">Tricholoma shimeji</name>
    <dbReference type="NCBI Taxonomy" id="47721"/>
    <lineage>
        <taxon>Eukaryota</taxon>
        <taxon>Fungi</taxon>
        <taxon>Dikarya</taxon>
        <taxon>Basidiomycota</taxon>
        <taxon>Agaricomycotina</taxon>
        <taxon>Agaricomycetes</taxon>
        <taxon>Agaricomycetidae</taxon>
        <taxon>Agaricales</taxon>
        <taxon>Tricholomatineae</taxon>
        <taxon>Lyophyllaceae</taxon>
        <taxon>Lyophyllum</taxon>
    </lineage>
</organism>
<dbReference type="EMBL" id="BRPK01000019">
    <property type="protein sequence ID" value="GLB45022.1"/>
    <property type="molecule type" value="Genomic_DNA"/>
</dbReference>
<reference evidence="2" key="1">
    <citation type="submission" date="2022-07" db="EMBL/GenBank/DDBJ databases">
        <title>The genome of Lyophyllum shimeji provides insight into the initial evolution of ectomycorrhizal fungal genome.</title>
        <authorList>
            <person name="Kobayashi Y."/>
            <person name="Shibata T."/>
            <person name="Hirakawa H."/>
            <person name="Shigenobu S."/>
            <person name="Nishiyama T."/>
            <person name="Yamada A."/>
            <person name="Hasebe M."/>
            <person name="Kawaguchi M."/>
        </authorList>
    </citation>
    <scope>NUCLEOTIDE SEQUENCE</scope>
    <source>
        <strain evidence="2">AT787</strain>
    </source>
</reference>
<proteinExistence type="predicted"/>